<dbReference type="Proteomes" id="UP000201728">
    <property type="component" value="Chromosome"/>
</dbReference>
<evidence type="ECO:0000256" key="1">
    <source>
        <dbReference type="ARBA" id="ARBA00004651"/>
    </source>
</evidence>
<evidence type="ECO:0000256" key="5">
    <source>
        <dbReference type="ARBA" id="ARBA00022989"/>
    </source>
</evidence>
<evidence type="ECO:0000259" key="8">
    <source>
        <dbReference type="Pfam" id="PF09335"/>
    </source>
</evidence>
<feature type="transmembrane region" description="Helical" evidence="7">
    <location>
        <begin position="130"/>
        <end position="150"/>
    </location>
</feature>
<evidence type="ECO:0000256" key="6">
    <source>
        <dbReference type="ARBA" id="ARBA00023136"/>
    </source>
</evidence>
<keyword evidence="3 7" id="KW-1003">Cell membrane</keyword>
<gene>
    <name evidence="9" type="primary">yqjA</name>
    <name evidence="9" type="ORF">clem_04250</name>
</gene>
<feature type="transmembrane region" description="Helical" evidence="7">
    <location>
        <begin position="69"/>
        <end position="92"/>
    </location>
</feature>
<dbReference type="PANTHER" id="PTHR30353:SF0">
    <property type="entry name" value="TRANSMEMBRANE PROTEIN"/>
    <property type="match status" value="1"/>
</dbReference>
<dbReference type="AlphaFoldDB" id="A0A222P0P7"/>
<evidence type="ECO:0000256" key="4">
    <source>
        <dbReference type="ARBA" id="ARBA00022692"/>
    </source>
</evidence>
<dbReference type="KEGG" id="lcd:clem_04250"/>
<protein>
    <submittedName>
        <fullName evidence="9">Inner membrane protein YqjA</fullName>
    </submittedName>
</protein>
<keyword evidence="6 7" id="KW-0472">Membrane</keyword>
<dbReference type="PANTHER" id="PTHR30353">
    <property type="entry name" value="INNER MEMBRANE PROTEIN DEDA-RELATED"/>
    <property type="match status" value="1"/>
</dbReference>
<feature type="transmembrane region" description="Helical" evidence="7">
    <location>
        <begin position="157"/>
        <end position="178"/>
    </location>
</feature>
<dbReference type="NCBIfam" id="NF008102">
    <property type="entry name" value="PRK10847.1"/>
    <property type="match status" value="1"/>
</dbReference>
<feature type="domain" description="VTT" evidence="8">
    <location>
        <begin position="49"/>
        <end position="176"/>
    </location>
</feature>
<dbReference type="InterPro" id="IPR032818">
    <property type="entry name" value="DedA-like"/>
</dbReference>
<keyword evidence="5 7" id="KW-1133">Transmembrane helix</keyword>
<reference evidence="10" key="1">
    <citation type="submission" date="2016-07" db="EMBL/GenBank/DDBJ databases">
        <authorList>
            <person name="Florea S."/>
            <person name="Webb J.S."/>
            <person name="Jaromczyk J."/>
            <person name="Schardl C.L."/>
        </authorList>
    </citation>
    <scope>NUCLEOTIDE SEQUENCE [LARGE SCALE GENOMIC DNA]</scope>
    <source>
        <strain evidence="10">CDC-D5610</strain>
    </source>
</reference>
<sequence>MEQLHPLLNYILHIDSYLFSFVSTYGIWTYLVLFTIIFCETGLVILPFLPGDSLLFASGSIAAQSNSSLNIFLLFVLLVLASITGNQLNYFIGRKVGPQAFSSDSARFLNKKHLQKTHSFYEKHGGKTIIMARFIPIIRTFAPFVAGIAYMNHYQFFLYNLASAALWIGSLTGLGYFVGGLPLVKNNFTFVIYGIIIISLLPPMFTVLYRKWCTVYQKTKDS</sequence>
<evidence type="ECO:0000313" key="9">
    <source>
        <dbReference type="EMBL" id="ASQ45408.1"/>
    </source>
</evidence>
<evidence type="ECO:0000256" key="7">
    <source>
        <dbReference type="RuleBase" id="RU367016"/>
    </source>
</evidence>
<accession>A0A222P0P7</accession>
<dbReference type="RefSeq" id="WP_094090467.1">
    <property type="nucleotide sequence ID" value="NZ_CP016397.1"/>
</dbReference>
<feature type="transmembrane region" description="Helical" evidence="7">
    <location>
        <begin position="190"/>
        <end position="209"/>
    </location>
</feature>
<dbReference type="EMBL" id="CP016397">
    <property type="protein sequence ID" value="ASQ45408.1"/>
    <property type="molecule type" value="Genomic_DNA"/>
</dbReference>
<comment type="similarity">
    <text evidence="2 7">Belongs to the DedA family.</text>
</comment>
<dbReference type="InterPro" id="IPR032816">
    <property type="entry name" value="VTT_dom"/>
</dbReference>
<keyword evidence="10" id="KW-1185">Reference proteome</keyword>
<dbReference type="OrthoDB" id="9813426at2"/>
<dbReference type="Pfam" id="PF09335">
    <property type="entry name" value="VTT_dom"/>
    <property type="match status" value="1"/>
</dbReference>
<keyword evidence="4 7" id="KW-0812">Transmembrane</keyword>
<organism evidence="9 10">
    <name type="scientific">Legionella clemsonensis</name>
    <dbReference type="NCBI Taxonomy" id="1867846"/>
    <lineage>
        <taxon>Bacteria</taxon>
        <taxon>Pseudomonadati</taxon>
        <taxon>Pseudomonadota</taxon>
        <taxon>Gammaproteobacteria</taxon>
        <taxon>Legionellales</taxon>
        <taxon>Legionellaceae</taxon>
        <taxon>Legionella</taxon>
    </lineage>
</organism>
<evidence type="ECO:0000313" key="10">
    <source>
        <dbReference type="Proteomes" id="UP000201728"/>
    </source>
</evidence>
<evidence type="ECO:0000256" key="3">
    <source>
        <dbReference type="ARBA" id="ARBA00022475"/>
    </source>
</evidence>
<dbReference type="GO" id="GO:0005886">
    <property type="term" value="C:plasma membrane"/>
    <property type="evidence" value="ECO:0007669"/>
    <property type="project" value="UniProtKB-SubCell"/>
</dbReference>
<evidence type="ECO:0000256" key="2">
    <source>
        <dbReference type="ARBA" id="ARBA00010792"/>
    </source>
</evidence>
<dbReference type="InterPro" id="IPR058127">
    <property type="entry name" value="DedA"/>
</dbReference>
<comment type="subcellular location">
    <subcellularLocation>
        <location evidence="1 7">Cell membrane</location>
        <topology evidence="1 7">Multi-pass membrane protein</topology>
    </subcellularLocation>
</comment>
<feature type="transmembrane region" description="Helical" evidence="7">
    <location>
        <begin position="27"/>
        <end position="49"/>
    </location>
</feature>
<name>A0A222P0P7_9GAMM</name>
<proteinExistence type="inferred from homology"/>